<evidence type="ECO:0000256" key="5">
    <source>
        <dbReference type="ARBA" id="ARBA00023326"/>
    </source>
</evidence>
<dbReference type="AlphaFoldDB" id="A0A1H8J265"/>
<dbReference type="PANTHER" id="PTHR11452">
    <property type="entry name" value="ALPHA-GALACTOSIDASE/ALPHA-N-ACETYLGALACTOSAMINIDASE"/>
    <property type="match status" value="1"/>
</dbReference>
<dbReference type="SMART" id="SM00060">
    <property type="entry name" value="FN3"/>
    <property type="match status" value="1"/>
</dbReference>
<dbReference type="InterPro" id="IPR036116">
    <property type="entry name" value="FN3_sf"/>
</dbReference>
<reference evidence="10 11" key="1">
    <citation type="submission" date="2016-10" db="EMBL/GenBank/DDBJ databases">
        <authorList>
            <person name="de Groot N.N."/>
        </authorList>
    </citation>
    <scope>NUCLEOTIDE SEQUENCE [LARGE SCALE GENOMIC DNA]</scope>
    <source>
        <strain evidence="10 11">CGMCC 4.2026</strain>
    </source>
</reference>
<protein>
    <recommendedName>
        <fullName evidence="6">Alpha-galactosidase</fullName>
        <ecNumber evidence="6">3.2.1.22</ecNumber>
    </recommendedName>
    <alternativeName>
        <fullName evidence="6">Melibiase</fullName>
    </alternativeName>
</protein>
<feature type="signal peptide" evidence="7">
    <location>
        <begin position="1"/>
        <end position="46"/>
    </location>
</feature>
<dbReference type="InterPro" id="IPR013785">
    <property type="entry name" value="Aldolase_TIM"/>
</dbReference>
<proteinExistence type="inferred from homology"/>
<evidence type="ECO:0000259" key="8">
    <source>
        <dbReference type="PROSITE" id="PS50853"/>
    </source>
</evidence>
<dbReference type="GO" id="GO:0000272">
    <property type="term" value="P:polysaccharide catabolic process"/>
    <property type="evidence" value="ECO:0007669"/>
    <property type="project" value="UniProtKB-KW"/>
</dbReference>
<evidence type="ECO:0000256" key="4">
    <source>
        <dbReference type="ARBA" id="ARBA00023295"/>
    </source>
</evidence>
<dbReference type="Pfam" id="PF16499">
    <property type="entry name" value="Melibiase_2"/>
    <property type="match status" value="2"/>
</dbReference>
<dbReference type="Proteomes" id="UP000181951">
    <property type="component" value="Unassembled WGS sequence"/>
</dbReference>
<keyword evidence="3 6" id="KW-0378">Hydrolase</keyword>
<keyword evidence="4 6" id="KW-0326">Glycosidase</keyword>
<accession>A0A1H8J265</accession>
<dbReference type="SUPFAM" id="SSF49785">
    <property type="entry name" value="Galactose-binding domain-like"/>
    <property type="match status" value="1"/>
</dbReference>
<dbReference type="InterPro" id="IPR013783">
    <property type="entry name" value="Ig-like_fold"/>
</dbReference>
<dbReference type="InterPro" id="IPR008979">
    <property type="entry name" value="Galactose-bd-like_sf"/>
</dbReference>
<dbReference type="InterPro" id="IPR005084">
    <property type="entry name" value="CBM6"/>
</dbReference>
<name>A0A1H8J265_9ACTN</name>
<evidence type="ECO:0000256" key="3">
    <source>
        <dbReference type="ARBA" id="ARBA00022801"/>
    </source>
</evidence>
<dbReference type="Pfam" id="PF00041">
    <property type="entry name" value="fn3"/>
    <property type="match status" value="1"/>
</dbReference>
<organism evidence="10 11">
    <name type="scientific">Actinacidiphila rubida</name>
    <dbReference type="NCBI Taxonomy" id="310780"/>
    <lineage>
        <taxon>Bacteria</taxon>
        <taxon>Bacillati</taxon>
        <taxon>Actinomycetota</taxon>
        <taxon>Actinomycetes</taxon>
        <taxon>Kitasatosporales</taxon>
        <taxon>Streptomycetaceae</taxon>
        <taxon>Actinacidiphila</taxon>
    </lineage>
</organism>
<dbReference type="OrthoDB" id="9807519at2"/>
<keyword evidence="11" id="KW-1185">Reference proteome</keyword>
<dbReference type="Gene3D" id="2.60.120.260">
    <property type="entry name" value="Galactose-binding domain-like"/>
    <property type="match status" value="1"/>
</dbReference>
<dbReference type="InterPro" id="IPR003961">
    <property type="entry name" value="FN3_dom"/>
</dbReference>
<keyword evidence="5" id="KW-0624">Polysaccharide degradation</keyword>
<dbReference type="CDD" id="cd14792">
    <property type="entry name" value="GH27"/>
    <property type="match status" value="1"/>
</dbReference>
<evidence type="ECO:0000313" key="11">
    <source>
        <dbReference type="Proteomes" id="UP000181951"/>
    </source>
</evidence>
<evidence type="ECO:0000256" key="7">
    <source>
        <dbReference type="SAM" id="SignalP"/>
    </source>
</evidence>
<comment type="catalytic activity">
    <reaction evidence="6">
        <text>Hydrolysis of terminal, non-reducing alpha-D-galactose residues in alpha-D-galactosides, including galactose oligosaccharides, galactomannans and galactolipids.</text>
        <dbReference type="EC" id="3.2.1.22"/>
    </reaction>
</comment>
<dbReference type="RefSeq" id="WP_079138462.1">
    <property type="nucleotide sequence ID" value="NZ_FODD01000009.1"/>
</dbReference>
<evidence type="ECO:0000313" key="10">
    <source>
        <dbReference type="EMBL" id="SEN74761.1"/>
    </source>
</evidence>
<keyword evidence="2 7" id="KW-0732">Signal</keyword>
<keyword evidence="5" id="KW-0119">Carbohydrate metabolism</keyword>
<dbReference type="Gene3D" id="3.20.20.70">
    <property type="entry name" value="Aldolase class I"/>
    <property type="match status" value="1"/>
</dbReference>
<dbReference type="PROSITE" id="PS51175">
    <property type="entry name" value="CBM6"/>
    <property type="match status" value="1"/>
</dbReference>
<dbReference type="EMBL" id="FODD01000009">
    <property type="protein sequence ID" value="SEN74761.1"/>
    <property type="molecule type" value="Genomic_DNA"/>
</dbReference>
<evidence type="ECO:0000256" key="2">
    <source>
        <dbReference type="ARBA" id="ARBA00022729"/>
    </source>
</evidence>
<dbReference type="InterPro" id="IPR017853">
    <property type="entry name" value="GH"/>
</dbReference>
<dbReference type="Pfam" id="PF17801">
    <property type="entry name" value="Melibiase_C"/>
    <property type="match status" value="1"/>
</dbReference>
<evidence type="ECO:0000256" key="1">
    <source>
        <dbReference type="ARBA" id="ARBA00009743"/>
    </source>
</evidence>
<dbReference type="PROSITE" id="PS50853">
    <property type="entry name" value="FN3"/>
    <property type="match status" value="1"/>
</dbReference>
<dbReference type="InterPro" id="IPR013780">
    <property type="entry name" value="Glyco_hydro_b"/>
</dbReference>
<evidence type="ECO:0000259" key="9">
    <source>
        <dbReference type="PROSITE" id="PS51175"/>
    </source>
</evidence>
<dbReference type="InterPro" id="IPR002241">
    <property type="entry name" value="Glyco_hydro_27"/>
</dbReference>
<dbReference type="InterPro" id="IPR041233">
    <property type="entry name" value="Melibiase_C"/>
</dbReference>
<dbReference type="CDD" id="cd00063">
    <property type="entry name" value="FN3"/>
    <property type="match status" value="1"/>
</dbReference>
<dbReference type="SUPFAM" id="SSF51011">
    <property type="entry name" value="Glycosyl hydrolase domain"/>
    <property type="match status" value="1"/>
</dbReference>
<dbReference type="GO" id="GO:0004557">
    <property type="term" value="F:alpha-galactosidase activity"/>
    <property type="evidence" value="ECO:0007669"/>
    <property type="project" value="UniProtKB-EC"/>
</dbReference>
<dbReference type="STRING" id="310780.SAMN05216267_1009123"/>
<gene>
    <name evidence="10" type="ORF">SAMN05216267_1009123</name>
</gene>
<feature type="chain" id="PRO_5010260304" description="Alpha-galactosidase" evidence="7">
    <location>
        <begin position="47"/>
        <end position="710"/>
    </location>
</feature>
<dbReference type="Gene3D" id="2.60.40.1180">
    <property type="entry name" value="Golgi alpha-mannosidase II"/>
    <property type="match status" value="1"/>
</dbReference>
<evidence type="ECO:0000256" key="6">
    <source>
        <dbReference type="RuleBase" id="RU361168"/>
    </source>
</evidence>
<feature type="domain" description="Fibronectin type-III" evidence="8">
    <location>
        <begin position="498"/>
        <end position="583"/>
    </location>
</feature>
<keyword evidence="6" id="KW-1015">Disulfide bond</keyword>
<dbReference type="GO" id="GO:0030246">
    <property type="term" value="F:carbohydrate binding"/>
    <property type="evidence" value="ECO:0007669"/>
    <property type="project" value="InterPro"/>
</dbReference>
<sequence length="710" mass="74030">MPRPARPAGSVRRRTLLPGGRGARAVPVLAVTAVAAALAVPAAASAAPAPASKASAAPAASAPAASAADQLAAKPYMGWSSWSLESTNFPGYGGENWLTEDHVLQQAGIVASKLKSHGYEYVNVDAGWNVDNGHNVSDAYARPTADLKKFPHGMKYLGDQLHAKGLKFGVYLAVGLYQDYYNDGNTPIYGAPGCTTKDIVYPDLRKTSGWDNVSYQLNFGSPCTVKYIQSEADELASWGVDFLKIDGVGPGSSQGDAAHDNTDDIKAWHTALQNTGRPIQFVLSWSLSHKKADVWKANSNGWRVDTDVECYCNTLATWNNSVKQRWNDVVQWIDDAGPGHWNNLDSLDVGVGAMDGLTDAERQSYATLWAIESAPLYAGDDLTKLDPYGLSLITNDEVIGVDQAGNPARPVSQASDQQVWYARNADGSYTVALFNLGAGYSDVTADFSDLGITGKASVRDLWHRKNLGSVSGSFGASLPPHGSELLRITPDKAATPGVPLNVHATADTAGSVSLSWLPVNSGTTTTGYDVYANGTKVAATTGGSVTVGGLSAGTGYSFTVVAHDARGRASAPSKAVPVTTPVAGGPVSYEAEAPGNTLTGSASVNDCSACSGGKKVGNLGGSAGVTVNGVNAPKDGTYLMKLDYVDGSSGRTVVVTVNGRTIQVPLPGSNDNDWGTPQSLIVPVPLKAGANSVAFGNPSDYVSDIDRITV</sequence>
<dbReference type="PANTHER" id="PTHR11452:SF75">
    <property type="entry name" value="ALPHA-GALACTOSIDASE MEL1"/>
    <property type="match status" value="1"/>
</dbReference>
<dbReference type="CDD" id="cd04081">
    <property type="entry name" value="CBM35_galactosidase-like"/>
    <property type="match status" value="1"/>
</dbReference>
<dbReference type="PRINTS" id="PR00740">
    <property type="entry name" value="GLHYDRLASE27"/>
</dbReference>
<dbReference type="Gene3D" id="2.60.40.10">
    <property type="entry name" value="Immunoglobulins"/>
    <property type="match status" value="1"/>
</dbReference>
<comment type="similarity">
    <text evidence="1 6">Belongs to the glycosyl hydrolase 27 family.</text>
</comment>
<dbReference type="SUPFAM" id="SSF51445">
    <property type="entry name" value="(Trans)glycosidases"/>
    <property type="match status" value="1"/>
</dbReference>
<dbReference type="SUPFAM" id="SSF49265">
    <property type="entry name" value="Fibronectin type III"/>
    <property type="match status" value="1"/>
</dbReference>
<dbReference type="EC" id="3.2.1.22" evidence="6"/>
<feature type="domain" description="CBM6" evidence="9">
    <location>
        <begin position="587"/>
        <end position="710"/>
    </location>
</feature>